<keyword evidence="4 5" id="KW-0472">Membrane</keyword>
<comment type="subcellular location">
    <subcellularLocation>
        <location evidence="1">Membrane</location>
        <topology evidence="1">Multi-pass membrane protein</topology>
    </subcellularLocation>
</comment>
<dbReference type="EMBL" id="CP000356">
    <property type="protein sequence ID" value="ABF52806.1"/>
    <property type="molecule type" value="Genomic_DNA"/>
</dbReference>
<dbReference type="InterPro" id="IPR050932">
    <property type="entry name" value="TM2D1-3-like"/>
</dbReference>
<feature type="transmembrane region" description="Helical" evidence="5">
    <location>
        <begin position="68"/>
        <end position="90"/>
    </location>
</feature>
<feature type="domain" description="TM2" evidence="6">
    <location>
        <begin position="33"/>
        <end position="93"/>
    </location>
</feature>
<dbReference type="STRING" id="317655.Sala_1089"/>
<dbReference type="HOGENOM" id="CLU_081297_9_0_5"/>
<gene>
    <name evidence="7" type="ordered locus">Sala_1089</name>
</gene>
<evidence type="ECO:0000256" key="4">
    <source>
        <dbReference type="ARBA" id="ARBA00023136"/>
    </source>
</evidence>
<evidence type="ECO:0000256" key="1">
    <source>
        <dbReference type="ARBA" id="ARBA00004141"/>
    </source>
</evidence>
<dbReference type="Pfam" id="PF05154">
    <property type="entry name" value="TM2"/>
    <property type="match status" value="1"/>
</dbReference>
<keyword evidence="3 5" id="KW-1133">Transmembrane helix</keyword>
<proteinExistence type="predicted"/>
<accession>Q1GU66</accession>
<dbReference type="KEGG" id="sal:Sala_1089"/>
<dbReference type="AlphaFoldDB" id="Q1GU66"/>
<dbReference type="PANTHER" id="PTHR21016:SF25">
    <property type="entry name" value="TM2 DOMAIN-CONTAINING PROTEIN DDB_G0277895-RELATED"/>
    <property type="match status" value="1"/>
</dbReference>
<evidence type="ECO:0000256" key="2">
    <source>
        <dbReference type="ARBA" id="ARBA00022692"/>
    </source>
</evidence>
<feature type="transmembrane region" description="Helical" evidence="5">
    <location>
        <begin position="38"/>
        <end position="56"/>
    </location>
</feature>
<keyword evidence="2 5" id="KW-0812">Transmembrane</keyword>
<protein>
    <submittedName>
        <fullName evidence="7">TM2</fullName>
    </submittedName>
</protein>
<evidence type="ECO:0000256" key="5">
    <source>
        <dbReference type="SAM" id="Phobius"/>
    </source>
</evidence>
<evidence type="ECO:0000259" key="6">
    <source>
        <dbReference type="Pfam" id="PF05154"/>
    </source>
</evidence>
<dbReference type="PANTHER" id="PTHR21016">
    <property type="entry name" value="BETA-AMYLOID BINDING PROTEIN-RELATED"/>
    <property type="match status" value="1"/>
</dbReference>
<sequence>MRASSPYANITTWRRGMSMDQRDVRSQLYFEANKKSQGAAYLLWFFLGAFGGHRFYLGKSGSAVGQLLLWIGGWLTLGIAWVILGIWWIIDAILIPDMVRTENMQLADKVLGENPRF</sequence>
<keyword evidence="8" id="KW-1185">Reference proteome</keyword>
<evidence type="ECO:0000313" key="7">
    <source>
        <dbReference type="EMBL" id="ABF52806.1"/>
    </source>
</evidence>
<evidence type="ECO:0000256" key="3">
    <source>
        <dbReference type="ARBA" id="ARBA00022989"/>
    </source>
</evidence>
<dbReference type="GO" id="GO:0016020">
    <property type="term" value="C:membrane"/>
    <property type="evidence" value="ECO:0007669"/>
    <property type="project" value="UniProtKB-SubCell"/>
</dbReference>
<dbReference type="InterPro" id="IPR007829">
    <property type="entry name" value="TM2"/>
</dbReference>
<dbReference type="eggNOG" id="COG2314">
    <property type="taxonomic scope" value="Bacteria"/>
</dbReference>
<reference evidence="7 8" key="1">
    <citation type="journal article" date="2009" name="Proc. Natl. Acad. Sci. U.S.A.">
        <title>The genomic basis of trophic strategy in marine bacteria.</title>
        <authorList>
            <person name="Lauro F.M."/>
            <person name="McDougald D."/>
            <person name="Thomas T."/>
            <person name="Williams T.J."/>
            <person name="Egan S."/>
            <person name="Rice S."/>
            <person name="DeMaere M.Z."/>
            <person name="Ting L."/>
            <person name="Ertan H."/>
            <person name="Johnson J."/>
            <person name="Ferriera S."/>
            <person name="Lapidus A."/>
            <person name="Anderson I."/>
            <person name="Kyrpides N."/>
            <person name="Munk A.C."/>
            <person name="Detter C."/>
            <person name="Han C.S."/>
            <person name="Brown M.V."/>
            <person name="Robb F.T."/>
            <person name="Kjelleberg S."/>
            <person name="Cavicchioli R."/>
        </authorList>
    </citation>
    <scope>NUCLEOTIDE SEQUENCE [LARGE SCALE GENOMIC DNA]</scope>
    <source>
        <strain evidence="8">DSM 13593 / LMG 18877 / RB2256</strain>
    </source>
</reference>
<dbReference type="Proteomes" id="UP000006578">
    <property type="component" value="Chromosome"/>
</dbReference>
<organism evidence="7 8">
    <name type="scientific">Sphingopyxis alaskensis (strain DSM 13593 / LMG 18877 / RB2256)</name>
    <name type="common">Sphingomonas alaskensis</name>
    <dbReference type="NCBI Taxonomy" id="317655"/>
    <lineage>
        <taxon>Bacteria</taxon>
        <taxon>Pseudomonadati</taxon>
        <taxon>Pseudomonadota</taxon>
        <taxon>Alphaproteobacteria</taxon>
        <taxon>Sphingomonadales</taxon>
        <taxon>Sphingomonadaceae</taxon>
        <taxon>Sphingopyxis</taxon>
    </lineage>
</organism>
<evidence type="ECO:0000313" key="8">
    <source>
        <dbReference type="Proteomes" id="UP000006578"/>
    </source>
</evidence>
<name>Q1GU66_SPHAL</name>